<evidence type="ECO:0000256" key="1">
    <source>
        <dbReference type="PROSITE-ProRule" id="PRU00221"/>
    </source>
</evidence>
<dbReference type="PANTHER" id="PTHR19855">
    <property type="entry name" value="WD40 REPEAT PROTEIN 12, 37"/>
    <property type="match status" value="1"/>
</dbReference>
<accession>A0AAF0F231</accession>
<evidence type="ECO:0000313" key="6">
    <source>
        <dbReference type="Proteomes" id="UP001217754"/>
    </source>
</evidence>
<dbReference type="PANTHER" id="PTHR19855:SF11">
    <property type="entry name" value="RIBOSOME BIOGENESIS PROTEIN WDR12"/>
    <property type="match status" value="1"/>
</dbReference>
<dbReference type="GeneID" id="85225727"/>
<feature type="region of interest" description="Disordered" evidence="3">
    <location>
        <begin position="728"/>
        <end position="831"/>
    </location>
</feature>
<name>A0AAF0F231_9BASI</name>
<organism evidence="5 6">
    <name type="scientific">Malassezia japonica</name>
    <dbReference type="NCBI Taxonomy" id="223818"/>
    <lineage>
        <taxon>Eukaryota</taxon>
        <taxon>Fungi</taxon>
        <taxon>Dikarya</taxon>
        <taxon>Basidiomycota</taxon>
        <taxon>Ustilaginomycotina</taxon>
        <taxon>Malasseziomycetes</taxon>
        <taxon>Malasseziales</taxon>
        <taxon>Malasseziaceae</taxon>
        <taxon>Malassezia</taxon>
    </lineage>
</organism>
<dbReference type="Pfam" id="PF12937">
    <property type="entry name" value="F-box-like"/>
    <property type="match status" value="1"/>
</dbReference>
<dbReference type="PROSITE" id="PS50082">
    <property type="entry name" value="WD_REPEATS_2"/>
    <property type="match status" value="1"/>
</dbReference>
<protein>
    <recommendedName>
        <fullName evidence="4">F-box domain-containing protein</fullName>
    </recommendedName>
</protein>
<keyword evidence="6" id="KW-1185">Reference proteome</keyword>
<dbReference type="SUPFAM" id="SSF50978">
    <property type="entry name" value="WD40 repeat-like"/>
    <property type="match status" value="1"/>
</dbReference>
<reference evidence="5" key="1">
    <citation type="submission" date="2023-03" db="EMBL/GenBank/DDBJ databases">
        <title>Mating type loci evolution in Malassezia.</title>
        <authorList>
            <person name="Coelho M.A."/>
        </authorList>
    </citation>
    <scope>NUCLEOTIDE SEQUENCE</scope>
    <source>
        <strain evidence="5">CBS 9431</strain>
    </source>
</reference>
<dbReference type="SMART" id="SM00320">
    <property type="entry name" value="WD40"/>
    <property type="match status" value="3"/>
</dbReference>
<dbReference type="InterPro" id="IPR036047">
    <property type="entry name" value="F-box-like_dom_sf"/>
</dbReference>
<dbReference type="SUPFAM" id="SSF81383">
    <property type="entry name" value="F-box domain"/>
    <property type="match status" value="1"/>
</dbReference>
<dbReference type="InterPro" id="IPR036322">
    <property type="entry name" value="WD40_repeat_dom_sf"/>
</dbReference>
<feature type="domain" description="F-box" evidence="4">
    <location>
        <begin position="12"/>
        <end position="58"/>
    </location>
</feature>
<dbReference type="Gene3D" id="2.130.10.10">
    <property type="entry name" value="YVTN repeat-like/Quinoprotein amine dehydrogenase"/>
    <property type="match status" value="2"/>
</dbReference>
<gene>
    <name evidence="5" type="ORF">MJAP1_002078</name>
</gene>
<evidence type="ECO:0000256" key="2">
    <source>
        <dbReference type="SAM" id="Coils"/>
    </source>
</evidence>
<dbReference type="InterPro" id="IPR001810">
    <property type="entry name" value="F-box_dom"/>
</dbReference>
<dbReference type="InterPro" id="IPR015943">
    <property type="entry name" value="WD40/YVTN_repeat-like_dom_sf"/>
</dbReference>
<evidence type="ECO:0000256" key="3">
    <source>
        <dbReference type="SAM" id="MobiDB-lite"/>
    </source>
</evidence>
<dbReference type="RefSeq" id="XP_060122004.1">
    <property type="nucleotide sequence ID" value="XM_060266021.1"/>
</dbReference>
<feature type="repeat" description="WD" evidence="1">
    <location>
        <begin position="530"/>
        <end position="569"/>
    </location>
</feature>
<dbReference type="AlphaFoldDB" id="A0AAF0F231"/>
<evidence type="ECO:0000313" key="5">
    <source>
        <dbReference type="EMBL" id="WFD39107.1"/>
    </source>
</evidence>
<sequence length="831" mass="89774">MPHKGRRAPRASGPMDDLAPETLARVFAFLDPKTLGVCAGVCRTWHAILQLDTTWRTAFAVAFGLDEREESIAARVLAGDTACTSLRVAPALRRLDASSWKAEYTARVALLRRWRKSRTPTILSDPRIATLDALALSASRRFVLSLSYGFSVASRSNAFTGKVAKDFLDASGFASLGPNGQPNVEFSPVTTALATDAHASRIVWGQRSGDISLTMIDWRGQSARGTVRNRAFARRAGHNAPVTAIAFPAPAGHGGAHGVSRSTELHRQLLSQAGDAAQTFATAAADGSVYIWHAKHDVPIWKGHAHTERKANAPSDGPVDCLVYQPAHGVLLAACRSGTVCVWTEVEAKALSALYNSRSARHEALSEADRAQSAALQQAQRLHIPAHAAPSDAPCIDALVLDTYVEEERRLSFLVHMRNARVFLRHDILDGEVRTTVFGAPNISPITSIRCDFDVRERTGRLPAALLARMRAARFKEHKFVCAGTASGGIGIWEWDAGEAYQEADQLAWQQCAAPQLVVGDAQAAPALVLEGHTNAITALDITPSLLFAGSEDGTVKALDPLTGHVVRVFNERTARRQPARMLASGELSPEHAARFRVNQIVADDDLFVAAIGPQVLAWRTTAAAEAPAAEIKAAVPARRARAAERPRMRMDLDRAVQEEQELLQAERRERQATHARRDAAQASIQGALDDEAALDYALMLSREEAQTDELSYELLYDELRLEASEGDSDAAPIASPELTAFSSPPSRAWDTLHHAGPRASTTNETSGPHSKLRTVAVPRSARLATSPSSAHSSLGSTPLQLGSSQEWPDMRPSSLPEHRAGRSPMGAARW</sequence>
<proteinExistence type="predicted"/>
<keyword evidence="1" id="KW-0853">WD repeat</keyword>
<dbReference type="InterPro" id="IPR001680">
    <property type="entry name" value="WD40_rpt"/>
</dbReference>
<feature type="compositionally biased region" description="Polar residues" evidence="3">
    <location>
        <begin position="784"/>
        <end position="807"/>
    </location>
</feature>
<feature type="coiled-coil region" evidence="2">
    <location>
        <begin position="650"/>
        <end position="677"/>
    </location>
</feature>
<dbReference type="PROSITE" id="PS50181">
    <property type="entry name" value="FBOX"/>
    <property type="match status" value="1"/>
</dbReference>
<feature type="compositionally biased region" description="Polar residues" evidence="3">
    <location>
        <begin position="760"/>
        <end position="769"/>
    </location>
</feature>
<dbReference type="Proteomes" id="UP001217754">
    <property type="component" value="Chromosome 3"/>
</dbReference>
<evidence type="ECO:0000259" key="4">
    <source>
        <dbReference type="PROSITE" id="PS50181"/>
    </source>
</evidence>
<dbReference type="Pfam" id="PF00400">
    <property type="entry name" value="WD40"/>
    <property type="match status" value="1"/>
</dbReference>
<dbReference type="Gene3D" id="1.20.1280.50">
    <property type="match status" value="1"/>
</dbReference>
<keyword evidence="2" id="KW-0175">Coiled coil</keyword>
<dbReference type="EMBL" id="CP119960">
    <property type="protein sequence ID" value="WFD39107.1"/>
    <property type="molecule type" value="Genomic_DNA"/>
</dbReference>